<evidence type="ECO:0000256" key="3">
    <source>
        <dbReference type="ARBA" id="ARBA00022475"/>
    </source>
</evidence>
<feature type="domain" description="Major facilitator superfamily (MFS) profile" evidence="9">
    <location>
        <begin position="17"/>
        <end position="506"/>
    </location>
</feature>
<dbReference type="Gene3D" id="1.20.1720.10">
    <property type="entry name" value="Multidrug resistance protein D"/>
    <property type="match status" value="1"/>
</dbReference>
<dbReference type="AlphaFoldDB" id="A0A919VSE9"/>
<evidence type="ECO:0000256" key="4">
    <source>
        <dbReference type="ARBA" id="ARBA00022692"/>
    </source>
</evidence>
<dbReference type="CDD" id="cd17321">
    <property type="entry name" value="MFS_MMR_MDR_like"/>
    <property type="match status" value="1"/>
</dbReference>
<feature type="transmembrane region" description="Helical" evidence="8">
    <location>
        <begin position="270"/>
        <end position="294"/>
    </location>
</feature>
<feature type="transmembrane region" description="Helical" evidence="8">
    <location>
        <begin position="51"/>
        <end position="71"/>
    </location>
</feature>
<evidence type="ECO:0000259" key="9">
    <source>
        <dbReference type="PROSITE" id="PS50850"/>
    </source>
</evidence>
<accession>A0A919VSE9</accession>
<feature type="transmembrane region" description="Helical" evidence="8">
    <location>
        <begin position="229"/>
        <end position="249"/>
    </location>
</feature>
<protein>
    <submittedName>
        <fullName evidence="10">MFS transporter</fullName>
    </submittedName>
</protein>
<dbReference type="SUPFAM" id="SSF103473">
    <property type="entry name" value="MFS general substrate transporter"/>
    <property type="match status" value="1"/>
</dbReference>
<keyword evidence="11" id="KW-1185">Reference proteome</keyword>
<dbReference type="Proteomes" id="UP000680865">
    <property type="component" value="Unassembled WGS sequence"/>
</dbReference>
<dbReference type="PRINTS" id="PR01035">
    <property type="entry name" value="TCRTETA"/>
</dbReference>
<evidence type="ECO:0000256" key="8">
    <source>
        <dbReference type="SAM" id="Phobius"/>
    </source>
</evidence>
<dbReference type="RefSeq" id="WP_212995768.1">
    <property type="nucleotide sequence ID" value="NZ_BAAATW010000002.1"/>
</dbReference>
<feature type="transmembrane region" description="Helical" evidence="8">
    <location>
        <begin position="475"/>
        <end position="498"/>
    </location>
</feature>
<keyword evidence="4 8" id="KW-0812">Transmembrane</keyword>
<feature type="transmembrane region" description="Helical" evidence="8">
    <location>
        <begin position="83"/>
        <end position="102"/>
    </location>
</feature>
<dbReference type="InterPro" id="IPR020846">
    <property type="entry name" value="MFS_dom"/>
</dbReference>
<feature type="transmembrane region" description="Helical" evidence="8">
    <location>
        <begin position="203"/>
        <end position="223"/>
    </location>
</feature>
<dbReference type="GO" id="GO:0022857">
    <property type="term" value="F:transmembrane transporter activity"/>
    <property type="evidence" value="ECO:0007669"/>
    <property type="project" value="InterPro"/>
</dbReference>
<name>A0A919VSE9_9ACTN</name>
<feature type="transmembrane region" description="Helical" evidence="8">
    <location>
        <begin position="15"/>
        <end position="39"/>
    </location>
</feature>
<comment type="subcellular location">
    <subcellularLocation>
        <location evidence="1">Cell membrane</location>
        <topology evidence="1">Multi-pass membrane protein</topology>
    </subcellularLocation>
</comment>
<dbReference type="PROSITE" id="PS50850">
    <property type="entry name" value="MFS"/>
    <property type="match status" value="1"/>
</dbReference>
<sequence>MTTVETPAKATWRQWVGLLVLCLPTMLATVDINITILALPRIAEDLGSSSIQQLWIADIYGFFIAGFLITMGTLGDRLGRRKVLLAGAALFIVASLLAAFATSTGTLIFARALIGIAGATIMPSVLALIAAMFPDPKEMAGAMGAWGSSVMLGLIGGPIVGGLLLGSFWWGSIFLIAIPIMALLLILGPILLPEFRNPHAGRLDLFSVALSLAAITLVIYGIKDAGRDGWGVVSILTILAGLIIAAGFVMRQRTAASPLLDLSLFRIRSLSSGVALGLLIAIVMGGVGLTASLFMQLVRDISPFHVALWLIGPSFAMIILGNVALALAQKIRPAYILVTGSAIAIVGLIVLSTVDTHGGMWALMTGLVLVYVGGSPVGMMNSFLVMSSTPPEKAGSAGAVSSTAGELGAALGVAVLGVVATAAYRSDLTIPAGVDPAQAEAARSGIAGAVFTAGDIPGAAGTTLLESARDAFTSGLHVVAICAIVLYAGMAAVSYFGLRHVEPTGSAKPPMTEPAEAAAAVDTPA</sequence>
<comment type="caution">
    <text evidence="10">The sequence shown here is derived from an EMBL/GenBank/DDBJ whole genome shotgun (WGS) entry which is preliminary data.</text>
</comment>
<feature type="transmembrane region" description="Helical" evidence="8">
    <location>
        <begin position="170"/>
        <end position="191"/>
    </location>
</feature>
<dbReference type="InterPro" id="IPR036259">
    <property type="entry name" value="MFS_trans_sf"/>
</dbReference>
<dbReference type="GO" id="GO:0005886">
    <property type="term" value="C:plasma membrane"/>
    <property type="evidence" value="ECO:0007669"/>
    <property type="project" value="UniProtKB-SubCell"/>
</dbReference>
<feature type="transmembrane region" description="Helical" evidence="8">
    <location>
        <begin position="334"/>
        <end position="354"/>
    </location>
</feature>
<dbReference type="PANTHER" id="PTHR42718:SF47">
    <property type="entry name" value="METHYL VIOLOGEN RESISTANCE PROTEIN SMVA"/>
    <property type="match status" value="1"/>
</dbReference>
<reference evidence="10" key="1">
    <citation type="submission" date="2021-03" db="EMBL/GenBank/DDBJ databases">
        <title>Whole genome shotgun sequence of Actinoplanes consettensis NBRC 14913.</title>
        <authorList>
            <person name="Komaki H."/>
            <person name="Tamura T."/>
        </authorList>
    </citation>
    <scope>NUCLEOTIDE SEQUENCE</scope>
    <source>
        <strain evidence="10">NBRC 14913</strain>
    </source>
</reference>
<evidence type="ECO:0000256" key="2">
    <source>
        <dbReference type="ARBA" id="ARBA00022448"/>
    </source>
</evidence>
<organism evidence="10 11">
    <name type="scientific">Winogradskya consettensis</name>
    <dbReference type="NCBI Taxonomy" id="113560"/>
    <lineage>
        <taxon>Bacteria</taxon>
        <taxon>Bacillati</taxon>
        <taxon>Actinomycetota</taxon>
        <taxon>Actinomycetes</taxon>
        <taxon>Micromonosporales</taxon>
        <taxon>Micromonosporaceae</taxon>
        <taxon>Winogradskya</taxon>
    </lineage>
</organism>
<keyword evidence="2" id="KW-0813">Transport</keyword>
<feature type="transmembrane region" description="Helical" evidence="8">
    <location>
        <begin position="306"/>
        <end position="327"/>
    </location>
</feature>
<dbReference type="InterPro" id="IPR011701">
    <property type="entry name" value="MFS"/>
</dbReference>
<keyword evidence="3" id="KW-1003">Cell membrane</keyword>
<dbReference type="PANTHER" id="PTHR42718">
    <property type="entry name" value="MAJOR FACILITATOR SUPERFAMILY MULTIDRUG TRANSPORTER MFSC"/>
    <property type="match status" value="1"/>
</dbReference>
<keyword evidence="5 8" id="KW-1133">Transmembrane helix</keyword>
<feature type="transmembrane region" description="Helical" evidence="8">
    <location>
        <begin position="108"/>
        <end position="133"/>
    </location>
</feature>
<feature type="transmembrane region" description="Helical" evidence="8">
    <location>
        <begin position="360"/>
        <end position="386"/>
    </location>
</feature>
<proteinExistence type="predicted"/>
<dbReference type="Pfam" id="PF07690">
    <property type="entry name" value="MFS_1"/>
    <property type="match status" value="1"/>
</dbReference>
<feature type="transmembrane region" description="Helical" evidence="8">
    <location>
        <begin position="145"/>
        <end position="164"/>
    </location>
</feature>
<dbReference type="InterPro" id="IPR001958">
    <property type="entry name" value="Tet-R_TetA/multi-R_MdtG-like"/>
</dbReference>
<dbReference type="Gene3D" id="1.20.1250.20">
    <property type="entry name" value="MFS general substrate transporter like domains"/>
    <property type="match status" value="1"/>
</dbReference>
<evidence type="ECO:0000256" key="5">
    <source>
        <dbReference type="ARBA" id="ARBA00022989"/>
    </source>
</evidence>
<evidence type="ECO:0000313" key="10">
    <source>
        <dbReference type="EMBL" id="GIM67734.1"/>
    </source>
</evidence>
<evidence type="ECO:0000256" key="7">
    <source>
        <dbReference type="SAM" id="MobiDB-lite"/>
    </source>
</evidence>
<feature type="compositionally biased region" description="Low complexity" evidence="7">
    <location>
        <begin position="507"/>
        <end position="525"/>
    </location>
</feature>
<feature type="transmembrane region" description="Helical" evidence="8">
    <location>
        <begin position="407"/>
        <end position="424"/>
    </location>
</feature>
<feature type="region of interest" description="Disordered" evidence="7">
    <location>
        <begin position="504"/>
        <end position="525"/>
    </location>
</feature>
<gene>
    <name evidence="10" type="ORF">Aco04nite_07570</name>
</gene>
<evidence type="ECO:0000256" key="1">
    <source>
        <dbReference type="ARBA" id="ARBA00004651"/>
    </source>
</evidence>
<dbReference type="EMBL" id="BOQP01000004">
    <property type="protein sequence ID" value="GIM67734.1"/>
    <property type="molecule type" value="Genomic_DNA"/>
</dbReference>
<keyword evidence="6 8" id="KW-0472">Membrane</keyword>
<evidence type="ECO:0000313" key="11">
    <source>
        <dbReference type="Proteomes" id="UP000680865"/>
    </source>
</evidence>
<evidence type="ECO:0000256" key="6">
    <source>
        <dbReference type="ARBA" id="ARBA00023136"/>
    </source>
</evidence>